<evidence type="ECO:0000256" key="1">
    <source>
        <dbReference type="ARBA" id="ARBA00004609"/>
    </source>
</evidence>
<dbReference type="OrthoDB" id="5818554at2759"/>
<feature type="signal peptide" evidence="17">
    <location>
        <begin position="1"/>
        <end position="16"/>
    </location>
</feature>
<keyword evidence="8 14" id="KW-0862">Zinc</keyword>
<proteinExistence type="inferred from homology"/>
<dbReference type="EMBL" id="CVRI01000004">
    <property type="protein sequence ID" value="CRK87690.1"/>
    <property type="molecule type" value="Genomic_DNA"/>
</dbReference>
<evidence type="ECO:0000256" key="12">
    <source>
        <dbReference type="ARBA" id="ARBA00023288"/>
    </source>
</evidence>
<feature type="binding site" evidence="14">
    <location>
        <position position="72"/>
    </location>
    <ligand>
        <name>Mg(2+)</name>
        <dbReference type="ChEBI" id="CHEBI:18420"/>
    </ligand>
</feature>
<evidence type="ECO:0000256" key="14">
    <source>
        <dbReference type="PIRSR" id="PIRSR601952-2"/>
    </source>
</evidence>
<comment type="cofactor">
    <cofactor evidence="14">
        <name>Zn(2+)</name>
        <dbReference type="ChEBI" id="CHEBI:29105"/>
    </cofactor>
    <text evidence="14">Binds 2 Zn(2+) ions.</text>
</comment>
<gene>
    <name evidence="18" type="ORF">CLUMA_CG001481</name>
</gene>
<comment type="subcellular location">
    <subcellularLocation>
        <location evidence="1">Cell membrane</location>
        <topology evidence="1">Lipid-anchor</topology>
        <topology evidence="1">GPI-anchor</topology>
    </subcellularLocation>
</comment>
<evidence type="ECO:0000313" key="19">
    <source>
        <dbReference type="Proteomes" id="UP000183832"/>
    </source>
</evidence>
<comment type="cofactor">
    <cofactor evidence="14">
        <name>Mg(2+)</name>
        <dbReference type="ChEBI" id="CHEBI:18420"/>
    </cofactor>
    <text evidence="14">Binds 1 Mg(2+) ion.</text>
</comment>
<feature type="binding site" evidence="14">
    <location>
        <position position="386"/>
    </location>
    <ligand>
        <name>Zn(2+)</name>
        <dbReference type="ChEBI" id="CHEBI:29105"/>
        <label>2</label>
    </ligand>
</feature>
<dbReference type="AlphaFoldDB" id="A0A1J1HJF3"/>
<feature type="binding site" evidence="14">
    <location>
        <position position="349"/>
    </location>
    <ligand>
        <name>Zn(2+)</name>
        <dbReference type="ChEBI" id="CHEBI:29105"/>
        <label>1</label>
    </ligand>
</feature>
<comment type="catalytic activity">
    <reaction evidence="16">
        <text>a phosphate monoester + H2O = an alcohol + phosphate</text>
        <dbReference type="Rhea" id="RHEA:15017"/>
        <dbReference type="ChEBI" id="CHEBI:15377"/>
        <dbReference type="ChEBI" id="CHEBI:30879"/>
        <dbReference type="ChEBI" id="CHEBI:43474"/>
        <dbReference type="ChEBI" id="CHEBI:67140"/>
        <dbReference type="EC" id="3.1.3.1"/>
    </reaction>
</comment>
<evidence type="ECO:0000256" key="8">
    <source>
        <dbReference type="ARBA" id="ARBA00022833"/>
    </source>
</evidence>
<evidence type="ECO:0000256" key="6">
    <source>
        <dbReference type="ARBA" id="ARBA00022723"/>
    </source>
</evidence>
<dbReference type="Gene3D" id="3.40.720.10">
    <property type="entry name" value="Alkaline Phosphatase, subunit A"/>
    <property type="match status" value="1"/>
</dbReference>
<dbReference type="FunFam" id="3.40.720.10:FF:000008">
    <property type="entry name" value="Alkaline phosphatase"/>
    <property type="match status" value="1"/>
</dbReference>
<dbReference type="GO" id="GO:0005886">
    <property type="term" value="C:plasma membrane"/>
    <property type="evidence" value="ECO:0007669"/>
    <property type="project" value="UniProtKB-SubCell"/>
</dbReference>
<evidence type="ECO:0000256" key="2">
    <source>
        <dbReference type="ARBA" id="ARBA00005984"/>
    </source>
</evidence>
<keyword evidence="10" id="KW-0472">Membrane</keyword>
<dbReference type="Pfam" id="PF00245">
    <property type="entry name" value="Alk_phosphatase"/>
    <property type="match status" value="1"/>
</dbReference>
<dbReference type="GO" id="GO:0004035">
    <property type="term" value="F:alkaline phosphatase activity"/>
    <property type="evidence" value="ECO:0007669"/>
    <property type="project" value="UniProtKB-EC"/>
</dbReference>
<evidence type="ECO:0000256" key="13">
    <source>
        <dbReference type="PIRSR" id="PIRSR601952-1"/>
    </source>
</evidence>
<evidence type="ECO:0000256" key="11">
    <source>
        <dbReference type="ARBA" id="ARBA00023180"/>
    </source>
</evidence>
<evidence type="ECO:0000256" key="17">
    <source>
        <dbReference type="SAM" id="SignalP"/>
    </source>
</evidence>
<sequence>MKVFVFLFLIFANSSGKDEIHSKTVAPTSPVINVMEGSPTFWRNKARHDITMRLNRKINENKAKNVILFLGDGMSFPTIAATRMYLGKEETELSFEKFPHFGISKTYCVNAQVPDSACTATAYLSGVKTNYNSVGVNANVVNRQCLVHKEDHVDSIISWAQKSNLATGIVTTTRITHATPAAAYSHASHRGWEYNAAITTACREYENVTDIAHQLVHDEVGRNLKVILGCGRRNFINTTAVDEEGRPGLRSDGRNLIDEWLEERNKSGKAIYVGHRQELNEIDIENTDYLLGLFEDTHCRYQVDVDNNGLQHQEPSLSDMTVKAINMLQKHKEGFLLLVEGGRIDLAHHSNRPHLALGETAEFSKAIEIARYMTNEEDTLIVVTADHSHPMTYTGNPQRGKNILGIAGVSDVDYLPYETLSYANGPGYQTVSSDSAYRVDFTTIDMKDPQRRASTNVPKSTTSHTGEDVAVYSSGPWSHLFTGSYEQNNIPILIAFASKIGPYQETITTAAANRLSTSFSFVILGLLLKYFLSL</sequence>
<evidence type="ECO:0000256" key="4">
    <source>
        <dbReference type="ARBA" id="ARBA00022475"/>
    </source>
</evidence>
<reference evidence="18 19" key="1">
    <citation type="submission" date="2015-04" db="EMBL/GenBank/DDBJ databases">
        <authorList>
            <person name="Syromyatnikov M.Y."/>
            <person name="Popov V.N."/>
        </authorList>
    </citation>
    <scope>NUCLEOTIDE SEQUENCE [LARGE SCALE GENOMIC DNA]</scope>
</reference>
<keyword evidence="5" id="KW-0336">GPI-anchor</keyword>
<keyword evidence="17" id="KW-0732">Signal</keyword>
<keyword evidence="7 16" id="KW-0378">Hydrolase</keyword>
<feature type="binding site" evidence="14">
    <location>
        <position position="179"/>
    </location>
    <ligand>
        <name>Mg(2+)</name>
        <dbReference type="ChEBI" id="CHEBI:18420"/>
    </ligand>
</feature>
<evidence type="ECO:0000256" key="10">
    <source>
        <dbReference type="ARBA" id="ARBA00023136"/>
    </source>
</evidence>
<feature type="binding site" evidence="14">
    <location>
        <position position="464"/>
    </location>
    <ligand>
        <name>Zn(2+)</name>
        <dbReference type="ChEBI" id="CHEBI:29105"/>
        <label>2</label>
    </ligand>
</feature>
<dbReference type="InterPro" id="IPR018299">
    <property type="entry name" value="Alkaline_phosphatase_AS"/>
</dbReference>
<dbReference type="GO" id="GO:0098552">
    <property type="term" value="C:side of membrane"/>
    <property type="evidence" value="ECO:0007669"/>
    <property type="project" value="UniProtKB-KW"/>
</dbReference>
<feature type="binding site" evidence="14">
    <location>
        <position position="72"/>
    </location>
    <ligand>
        <name>Zn(2+)</name>
        <dbReference type="ChEBI" id="CHEBI:29105"/>
        <label>2</label>
    </ligand>
</feature>
<protein>
    <recommendedName>
        <fullName evidence="3 16">Alkaline phosphatase</fullName>
        <ecNumber evidence="3 16">3.1.3.1</ecNumber>
    </recommendedName>
</protein>
<dbReference type="PRINTS" id="PR00113">
    <property type="entry name" value="ALKPHPHTASE"/>
</dbReference>
<dbReference type="STRING" id="568069.A0A1J1HJF3"/>
<dbReference type="PANTHER" id="PTHR11596">
    <property type="entry name" value="ALKALINE PHOSPHATASE"/>
    <property type="match status" value="1"/>
</dbReference>
<organism evidence="18 19">
    <name type="scientific">Clunio marinus</name>
    <dbReference type="NCBI Taxonomy" id="568069"/>
    <lineage>
        <taxon>Eukaryota</taxon>
        <taxon>Metazoa</taxon>
        <taxon>Ecdysozoa</taxon>
        <taxon>Arthropoda</taxon>
        <taxon>Hexapoda</taxon>
        <taxon>Insecta</taxon>
        <taxon>Pterygota</taxon>
        <taxon>Neoptera</taxon>
        <taxon>Endopterygota</taxon>
        <taxon>Diptera</taxon>
        <taxon>Nematocera</taxon>
        <taxon>Chironomoidea</taxon>
        <taxon>Chironomidae</taxon>
        <taxon>Clunio</taxon>
    </lineage>
</organism>
<evidence type="ECO:0000256" key="9">
    <source>
        <dbReference type="ARBA" id="ARBA00022842"/>
    </source>
</evidence>
<keyword evidence="11" id="KW-0325">Glycoprotein</keyword>
<evidence type="ECO:0000256" key="7">
    <source>
        <dbReference type="ARBA" id="ARBA00022801"/>
    </source>
</evidence>
<dbReference type="SUPFAM" id="SSF53649">
    <property type="entry name" value="Alkaline phosphatase-like"/>
    <property type="match status" value="1"/>
</dbReference>
<keyword evidence="6 14" id="KW-0479">Metal-binding</keyword>
<feature type="binding site" evidence="14">
    <location>
        <position position="177"/>
    </location>
    <ligand>
        <name>Mg(2+)</name>
        <dbReference type="ChEBI" id="CHEBI:18420"/>
    </ligand>
</feature>
<dbReference type="SMART" id="SM00098">
    <property type="entry name" value="alkPPc"/>
    <property type="match status" value="1"/>
</dbReference>
<dbReference type="InterPro" id="IPR017850">
    <property type="entry name" value="Alkaline_phosphatase_core_sf"/>
</dbReference>
<accession>A0A1J1HJF3</accession>
<dbReference type="CDD" id="cd16012">
    <property type="entry name" value="ALP"/>
    <property type="match status" value="1"/>
</dbReference>
<dbReference type="PROSITE" id="PS00123">
    <property type="entry name" value="ALKALINE_PHOSPHATASE"/>
    <property type="match status" value="1"/>
</dbReference>
<evidence type="ECO:0000256" key="5">
    <source>
        <dbReference type="ARBA" id="ARBA00022622"/>
    </source>
</evidence>
<dbReference type="PANTHER" id="PTHR11596:SF85">
    <property type="entry name" value="ALKALINE PHOSPHATASE-RELATED"/>
    <property type="match status" value="1"/>
</dbReference>
<dbReference type="GO" id="GO:0046872">
    <property type="term" value="F:metal ion binding"/>
    <property type="evidence" value="ECO:0007669"/>
    <property type="project" value="UniProtKB-KW"/>
</dbReference>
<evidence type="ECO:0000313" key="18">
    <source>
        <dbReference type="EMBL" id="CRK87690.1"/>
    </source>
</evidence>
<keyword evidence="12" id="KW-0449">Lipoprotein</keyword>
<evidence type="ECO:0000256" key="3">
    <source>
        <dbReference type="ARBA" id="ARBA00012647"/>
    </source>
</evidence>
<keyword evidence="4" id="KW-1003">Cell membrane</keyword>
<evidence type="ECO:0000256" key="16">
    <source>
        <dbReference type="RuleBase" id="RU003947"/>
    </source>
</evidence>
<feature type="binding site" evidence="14">
    <location>
        <position position="340"/>
    </location>
    <ligand>
        <name>Mg(2+)</name>
        <dbReference type="ChEBI" id="CHEBI:18420"/>
    </ligand>
</feature>
<keyword evidence="9 14" id="KW-0460">Magnesium</keyword>
<dbReference type="Proteomes" id="UP000183832">
    <property type="component" value="Unassembled WGS sequence"/>
</dbReference>
<keyword evidence="19" id="KW-1185">Reference proteome</keyword>
<name>A0A1J1HJF3_9DIPT</name>
<evidence type="ECO:0000256" key="15">
    <source>
        <dbReference type="RuleBase" id="RU003946"/>
    </source>
</evidence>
<feature type="active site" description="Phosphoserine intermediate" evidence="13">
    <location>
        <position position="116"/>
    </location>
</feature>
<dbReference type="InterPro" id="IPR001952">
    <property type="entry name" value="Alkaline_phosphatase"/>
</dbReference>
<dbReference type="EC" id="3.1.3.1" evidence="3 16"/>
<feature type="chain" id="PRO_5012949819" description="Alkaline phosphatase" evidence="17">
    <location>
        <begin position="17"/>
        <end position="534"/>
    </location>
</feature>
<feature type="binding site" evidence="14">
    <location>
        <position position="345"/>
    </location>
    <ligand>
        <name>Zn(2+)</name>
        <dbReference type="ChEBI" id="CHEBI:29105"/>
        <label>2</label>
    </ligand>
</feature>
<comment type="similarity">
    <text evidence="2 15">Belongs to the alkaline phosphatase family.</text>
</comment>
<feature type="binding site" evidence="14">
    <location>
        <position position="387"/>
    </location>
    <ligand>
        <name>Zn(2+)</name>
        <dbReference type="ChEBI" id="CHEBI:29105"/>
        <label>2</label>
    </ligand>
</feature>